<protein>
    <recommendedName>
        <fullName evidence="4">Cyd operon protein YbgE</fullName>
    </recommendedName>
</protein>
<feature type="transmembrane region" description="Helical" evidence="1">
    <location>
        <begin position="39"/>
        <end position="60"/>
    </location>
</feature>
<keyword evidence="1" id="KW-0812">Transmembrane</keyword>
<reference evidence="2 3" key="1">
    <citation type="submission" date="2018-05" db="EMBL/GenBank/DDBJ databases">
        <title>Genomic Encyclopedia of Type Strains, Phase IV (KMG-V): Genome sequencing to study the core and pangenomes of soil and plant-associated prokaryotes.</title>
        <authorList>
            <person name="Whitman W."/>
        </authorList>
    </citation>
    <scope>NUCLEOTIDE SEQUENCE [LARGE SCALE GENOMIC DNA]</scope>
    <source>
        <strain evidence="2 3">SCZa-39</strain>
    </source>
</reference>
<gene>
    <name evidence="2" type="ORF">C7402_10373</name>
</gene>
<sequence length="93" mass="9935">MNAPTSNQQPSKVCDAAVGIAIIALGIYCLAVWHQWLPALRGAGTVITAYCGVVAVWRFYDTVIRIQQGWSSALCPLALVVGGLGAFIMAYQH</sequence>
<evidence type="ECO:0008006" key="4">
    <source>
        <dbReference type="Google" id="ProtNLM"/>
    </source>
</evidence>
<feature type="transmembrane region" description="Helical" evidence="1">
    <location>
        <begin position="12"/>
        <end position="33"/>
    </location>
</feature>
<dbReference type="RefSeq" id="WP_112174976.1">
    <property type="nucleotide sequence ID" value="NZ_CAJZAT010000192.1"/>
</dbReference>
<dbReference type="Proteomes" id="UP000245712">
    <property type="component" value="Unassembled WGS sequence"/>
</dbReference>
<keyword evidence="1" id="KW-0472">Membrane</keyword>
<proteinExistence type="predicted"/>
<keyword evidence="3" id="KW-1185">Reference proteome</keyword>
<keyword evidence="1" id="KW-1133">Transmembrane helix</keyword>
<organism evidence="2 3">
    <name type="scientific">Paraburkholderia unamae</name>
    <dbReference type="NCBI Taxonomy" id="219649"/>
    <lineage>
        <taxon>Bacteria</taxon>
        <taxon>Pseudomonadati</taxon>
        <taxon>Pseudomonadota</taxon>
        <taxon>Betaproteobacteria</taxon>
        <taxon>Burkholderiales</taxon>
        <taxon>Burkholderiaceae</taxon>
        <taxon>Paraburkholderia</taxon>
    </lineage>
</organism>
<evidence type="ECO:0000313" key="2">
    <source>
        <dbReference type="EMBL" id="PVX85505.1"/>
    </source>
</evidence>
<accession>A0ABX5KU03</accession>
<name>A0ABX5KU03_9BURK</name>
<feature type="transmembrane region" description="Helical" evidence="1">
    <location>
        <begin position="72"/>
        <end position="91"/>
    </location>
</feature>
<comment type="caution">
    <text evidence="2">The sequence shown here is derived from an EMBL/GenBank/DDBJ whole genome shotgun (WGS) entry which is preliminary data.</text>
</comment>
<evidence type="ECO:0000313" key="3">
    <source>
        <dbReference type="Proteomes" id="UP000245712"/>
    </source>
</evidence>
<dbReference type="EMBL" id="QEOB01000003">
    <property type="protein sequence ID" value="PVX85505.1"/>
    <property type="molecule type" value="Genomic_DNA"/>
</dbReference>
<evidence type="ECO:0000256" key="1">
    <source>
        <dbReference type="SAM" id="Phobius"/>
    </source>
</evidence>